<reference evidence="5 7" key="2">
    <citation type="submission" date="2018-06" db="EMBL/GenBank/DDBJ databases">
        <authorList>
            <consortium name="Pathogen Informatics"/>
            <person name="Doyle S."/>
        </authorList>
    </citation>
    <scope>NUCLEOTIDE SEQUENCE [LARGE SCALE GENOMIC DNA]</scope>
    <source>
        <strain evidence="5 7">NCTC8185</strain>
    </source>
</reference>
<dbReference type="SMR" id="A0A0H1MYU1"/>
<feature type="active site" description="Acyl-thioester intermediate" evidence="2">
    <location>
        <position position="180"/>
    </location>
</feature>
<dbReference type="RefSeq" id="WP_000621249.1">
    <property type="nucleotide sequence ID" value="NZ_BCNI01000007.1"/>
</dbReference>
<dbReference type="Proteomes" id="UP000035346">
    <property type="component" value="Unassembled WGS sequence"/>
</dbReference>
<dbReference type="InterPro" id="IPR023365">
    <property type="entry name" value="Sortase_dom-sf"/>
</dbReference>
<evidence type="ECO:0000256" key="2">
    <source>
        <dbReference type="PIRSR" id="PIRSR605754-1"/>
    </source>
</evidence>
<evidence type="ECO:0000313" key="7">
    <source>
        <dbReference type="Proteomes" id="UP000254076"/>
    </source>
</evidence>
<comment type="caution">
    <text evidence="5">The sequence shown here is derived from an EMBL/GenBank/DDBJ whole genome shotgun (WGS) entry which is preliminary data.</text>
</comment>
<dbReference type="NCBIfam" id="TIGR01076">
    <property type="entry name" value="sortase_fam"/>
    <property type="match status" value="1"/>
</dbReference>
<dbReference type="EMBL" id="UHEQ01000004">
    <property type="protein sequence ID" value="SUN14460.1"/>
    <property type="molecule type" value="Genomic_DNA"/>
</dbReference>
<dbReference type="CDD" id="cd00004">
    <property type="entry name" value="Sortase"/>
    <property type="match status" value="1"/>
</dbReference>
<keyword evidence="3" id="KW-0472">Membrane</keyword>
<keyword evidence="1" id="KW-0378">Hydrolase</keyword>
<dbReference type="Gene3D" id="2.40.260.10">
    <property type="entry name" value="Sortase"/>
    <property type="match status" value="1"/>
</dbReference>
<dbReference type="Proteomes" id="UP000254076">
    <property type="component" value="Unassembled WGS sequence"/>
</dbReference>
<evidence type="ECO:0000256" key="3">
    <source>
        <dbReference type="SAM" id="Phobius"/>
    </source>
</evidence>
<evidence type="ECO:0000313" key="5">
    <source>
        <dbReference type="EMBL" id="SUN14460.1"/>
    </source>
</evidence>
<dbReference type="AlphaFoldDB" id="A0A0H1MYU1"/>
<feature type="active site" description="Proton donor/acceptor" evidence="2">
    <location>
        <position position="117"/>
    </location>
</feature>
<feature type="transmembrane region" description="Helical" evidence="3">
    <location>
        <begin position="7"/>
        <end position="26"/>
    </location>
</feature>
<dbReference type="Pfam" id="PF04203">
    <property type="entry name" value="Sortase"/>
    <property type="match status" value="1"/>
</dbReference>
<dbReference type="GO" id="GO:0016787">
    <property type="term" value="F:hydrolase activity"/>
    <property type="evidence" value="ECO:0007669"/>
    <property type="project" value="UniProtKB-KW"/>
</dbReference>
<evidence type="ECO:0000313" key="6">
    <source>
        <dbReference type="Proteomes" id="UP000035346"/>
    </source>
</evidence>
<name>A0A0H1MYU1_STRAG</name>
<gene>
    <name evidence="5" type="ORF">NCTC8185_01744</name>
    <name evidence="4" type="ORF">WA04_11440</name>
</gene>
<dbReference type="SUPFAM" id="SSF63817">
    <property type="entry name" value="Sortase"/>
    <property type="match status" value="1"/>
</dbReference>
<protein>
    <submittedName>
        <fullName evidence="5">Sortase</fullName>
    </submittedName>
</protein>
<dbReference type="EMBL" id="LBKL01000102">
    <property type="protein sequence ID" value="KLL35095.1"/>
    <property type="molecule type" value="Genomic_DNA"/>
</dbReference>
<dbReference type="InterPro" id="IPR005754">
    <property type="entry name" value="Sortase"/>
</dbReference>
<keyword evidence="3" id="KW-0812">Transmembrane</keyword>
<keyword evidence="3" id="KW-1133">Transmembrane helix</keyword>
<proteinExistence type="predicted"/>
<accession>A0A0H1MYU1</accession>
<organism evidence="5 7">
    <name type="scientific">Streptococcus agalactiae</name>
    <dbReference type="NCBI Taxonomy" id="1311"/>
    <lineage>
        <taxon>Bacteria</taxon>
        <taxon>Bacillati</taxon>
        <taxon>Bacillota</taxon>
        <taxon>Bacilli</taxon>
        <taxon>Lactobacillales</taxon>
        <taxon>Streptococcaceae</taxon>
        <taxon>Streptococcus</taxon>
    </lineage>
</organism>
<dbReference type="OMA" id="ENDLIIC"/>
<evidence type="ECO:0000313" key="4">
    <source>
        <dbReference type="EMBL" id="KLL35095.1"/>
    </source>
</evidence>
<evidence type="ECO:0000256" key="1">
    <source>
        <dbReference type="ARBA" id="ARBA00022801"/>
    </source>
</evidence>
<sequence length="199" mass="22628">MIRRYSANFLAILGIILVSSGIYWGWYNINQAHQADLTSQYIVKALDKSITHQVKGSENGELPVKKLDKTDYLGTLDIPNLKLHLPVAANYSFEQLSKTPTRYYGSYLTNNMVICAHNFPYHFDALKNVDMGTDVYFTTTTGQIYHYKISNREIIEPTAIEKVYKTATSDNDWDLSLFTCTKAGVARVLVRCQLIDVKN</sequence>
<reference evidence="4 6" key="1">
    <citation type="journal article" date="2015" name="PLoS ONE">
        <title>Genomic analysis reveals the molecular basis for capsule loss in the group B streptococcus population.</title>
        <authorList>
            <consortium name="DEVANI Consortium"/>
            <person name="Rosini R."/>
            <person name="Campisi E."/>
            <person name="De Chiara M."/>
            <person name="Tettelin H."/>
            <person name="Rinaudo D."/>
            <person name="Toniolo C."/>
            <person name="Metruccio M."/>
            <person name="Guidotti S."/>
            <person name="Sorensen U.B."/>
            <person name="Kilian M."/>
            <person name="Ramirez M."/>
            <person name="Janulczyk R."/>
            <person name="Donati C."/>
            <person name="Grandi G."/>
            <person name="Margarit I."/>
        </authorList>
    </citation>
    <scope>NUCLEOTIDE SEQUENCE [LARGE SCALE GENOMIC DNA]</scope>
    <source>
        <strain evidence="4 6">DK-B-USS-215</strain>
    </source>
</reference>